<keyword evidence="9" id="KW-0328">Glycosyltransferase</keyword>
<dbReference type="Gene3D" id="3.20.20.80">
    <property type="entry name" value="Glycosidases"/>
    <property type="match status" value="1"/>
</dbReference>
<dbReference type="InterPro" id="IPR010401">
    <property type="entry name" value="AGL/Gdb1"/>
</dbReference>
<evidence type="ECO:0000256" key="14">
    <source>
        <dbReference type="ARBA" id="ARBA00023295"/>
    </source>
</evidence>
<dbReference type="Pfam" id="PF14701">
    <property type="entry name" value="hDGE_amylase"/>
    <property type="match status" value="1"/>
</dbReference>
<feature type="domain" description="Eukaryotic glycogen debranching enzyme N-terminal" evidence="18">
    <location>
        <begin position="52"/>
        <end position="132"/>
    </location>
</feature>
<feature type="domain" description="Glycogen debranching enzyme glucanotransferase" evidence="19">
    <location>
        <begin position="139"/>
        <end position="580"/>
    </location>
</feature>
<dbReference type="InterPro" id="IPR032790">
    <property type="entry name" value="GDE_C"/>
</dbReference>
<dbReference type="Pfam" id="PF14699">
    <property type="entry name" value="hGDE_N"/>
    <property type="match status" value="1"/>
</dbReference>
<evidence type="ECO:0000256" key="13">
    <source>
        <dbReference type="ARBA" id="ARBA00023268"/>
    </source>
</evidence>
<dbReference type="InterPro" id="IPR029436">
    <property type="entry name" value="AGL_euk_N"/>
</dbReference>
<dbReference type="PANTHER" id="PTHR10569">
    <property type="entry name" value="GLYCOGEN DEBRANCHING ENZYME"/>
    <property type="match status" value="1"/>
</dbReference>
<dbReference type="SUPFAM" id="SSF51445">
    <property type="entry name" value="(Trans)glycosidases"/>
    <property type="match status" value="1"/>
</dbReference>
<dbReference type="Pfam" id="PF14702">
    <property type="entry name" value="hGDE_central"/>
    <property type="match status" value="1"/>
</dbReference>
<evidence type="ECO:0000256" key="8">
    <source>
        <dbReference type="ARBA" id="ARBA00022490"/>
    </source>
</evidence>
<evidence type="ECO:0000256" key="6">
    <source>
        <dbReference type="ARBA" id="ARBA00012778"/>
    </source>
</evidence>
<dbReference type="EC" id="3.2.1.33" evidence="6"/>
<dbReference type="PANTHER" id="PTHR10569:SF2">
    <property type="entry name" value="GLYCOGEN DEBRANCHING ENZYME"/>
    <property type="match status" value="1"/>
</dbReference>
<dbReference type="InterPro" id="IPR032788">
    <property type="entry name" value="AGL_central"/>
</dbReference>
<comment type="subcellular location">
    <subcellularLocation>
        <location evidence="4">Cytoplasm</location>
    </subcellularLocation>
</comment>
<sequence length="1509" mass="171570">MVDIQHVETAETLPHLHALTLADDGSPAQDKTYIRVPLTRGKVILRIILKPGTLAAGGHPILHTNYPVAGGQYERYTFHPVKFTKDPNLLHAYCDVKLDLPGAYQYKVEYTVNSTKTVSEIGYVVAEPRIDLPKNGKELLPLDGLMILSMVPKWMGPITEWQKLISEAEYAGYNMIHFVPLQKRGESNSPYSIADQLTFDDDVFNGKDRKKSNKEKLAIVDRVIKQIYNKNGILSLSDVVWNHTSNSSQFLLKHPEAGYNLNNSPYLVPAYELDTALIELSGNMDKEGLPTDIKNDGDADTIVNYIKDRTFKDLKLYEYKIIDVAKYVDELRQALKSNTVKDVDPSIYKNVSQLQVKERISLFGKDVILNGHLGTRFHKSIDMSKALSFLLAFKGLSGLDQVSDSQSLVSSFQGLLNDYNLPSYEEYDQECKIALDNIKGRLLFTRLAENGPKLGRITKTNPVIETYFTRLVDEKNEHPAGSMMLANNGWIWNADPLVDFAGPGSVAYLRREVIIWGDCVKLRYGQSPKDNPWLWKHMRDYTEQIARMFHGIRIDNCHSTPIHVAEYFLDAARKIRPDLYVLAELFTGSPEKDNAFVSRLGIHALIREAMQAWDTHELSRLAHRHGGKPVGSMDEDMVWKKVSYEGKEYDQVLRIPVSHGSMPRALFMDCTHDNETPLQKRTPQDALPNAAVVAFSDCAIGSVKGYDEIYPKLLDIVNEKLNYDPNPKHTTGIIEAKHKLNLLHQKMCLEGYREVYVHQENDFLLVHRQHPNTHAGYLLISRTAFPGQGTGHSPIRLRKSEAQFEFAYSLKIDDNNVKASKYLQGLDAHLETLNAPRFDQHTDDKGQFVEVVLGDDFTPGSICVIKTSIGEKYEQVHKLVMSIEDQVVKGLSLLDCNVILYRCESEEIDSTKDGVYDVPHFGKTVYAGLQGFMSVLKPIITSNDLGHPLCDNLRAGHWALDYIINRLKAYQEQHLNLNPLIQWFEKRASLIKEVPDFLMPKYFALTVKTAYDKVYAQALSLMSPLVQQGDTFIEQLAMTSVQMLGKVPSTGLCPNKSTPSLAAGLPHFTVGHMRVWGRDVNISLRGLLMVTGQYEEAKNHIIAFAGSLRHGLIPNLLDSVRHPRYNSRDSVWFFMQAVQDYYKLAPDGKSILKAKVPRRFPKNDEFVEVEDGYSYSSTIEEIIQEIMERHARGIHFREYNAGTKIDEQMTDKGFNIDIDVDWESGVILGGNIWNCGTWMDKMGESTKAGNKGHPGTPRDGAPTEITGLLKSSLRWINQLITRGEYQWKGVDQIKDKKSVTFKEWNDLLEKNFERVYYIPKDKEQDKEYDVITKIVNRRGVYKDVYKATEAYTEYQLRPNLFIAMAVAPELFDKKHAQECIRFCKDILVGPLGMRTLDPADQQYKPYYLNSDDSGDFQTSKGRNYHQGPEWVWPLGYYLRAARHFEALEPQEIARILRTHRDYISQDAWCGLPELTNKNGEKCYDSCSTQSWSTATLLDLIHDLIEGDGI</sequence>
<keyword evidence="10" id="KW-0808">Transferase</keyword>
<evidence type="ECO:0000256" key="12">
    <source>
        <dbReference type="ARBA" id="ARBA00023056"/>
    </source>
</evidence>
<evidence type="ECO:0000256" key="2">
    <source>
        <dbReference type="ARBA" id="ARBA00000927"/>
    </source>
</evidence>
<dbReference type="CDD" id="cd11327">
    <property type="entry name" value="AmyAc_Glg_debranch_2"/>
    <property type="match status" value="1"/>
</dbReference>
<dbReference type="Proteomes" id="UP001476247">
    <property type="component" value="Unassembled WGS sequence"/>
</dbReference>
<feature type="domain" description="Glycogen debranching enzyme central" evidence="20">
    <location>
        <begin position="732"/>
        <end position="967"/>
    </location>
</feature>
<dbReference type="NCBIfam" id="TIGR01531">
    <property type="entry name" value="glyc_debranch"/>
    <property type="match status" value="1"/>
</dbReference>
<evidence type="ECO:0000259" key="20">
    <source>
        <dbReference type="Pfam" id="PF14702"/>
    </source>
</evidence>
<keyword evidence="14" id="KW-0326">Glycosidase</keyword>
<comment type="caution">
    <text evidence="21">The sequence shown here is derived from an EMBL/GenBank/DDBJ whole genome shotgun (WGS) entry which is preliminary data.</text>
</comment>
<evidence type="ECO:0000256" key="7">
    <source>
        <dbReference type="ARBA" id="ARBA00020723"/>
    </source>
</evidence>
<gene>
    <name evidence="21" type="ORF">HPULCUR_010311</name>
</gene>
<evidence type="ECO:0000256" key="5">
    <source>
        <dbReference type="ARBA" id="ARBA00012560"/>
    </source>
</evidence>
<evidence type="ECO:0000256" key="15">
    <source>
        <dbReference type="ARBA" id="ARBA00025780"/>
    </source>
</evidence>
<dbReference type="InterPro" id="IPR012341">
    <property type="entry name" value="6hp_glycosidase-like_sf"/>
</dbReference>
<evidence type="ECO:0000256" key="10">
    <source>
        <dbReference type="ARBA" id="ARBA00022679"/>
    </source>
</evidence>
<dbReference type="SUPFAM" id="SSF48208">
    <property type="entry name" value="Six-hairpin glycosidases"/>
    <property type="match status" value="1"/>
</dbReference>
<keyword evidence="13" id="KW-0511">Multifunctional enzyme</keyword>
<dbReference type="InterPro" id="IPR008928">
    <property type="entry name" value="6-hairpin_glycosidase_sf"/>
</dbReference>
<accession>A0ABP9YDX7</accession>
<evidence type="ECO:0000256" key="4">
    <source>
        <dbReference type="ARBA" id="ARBA00004496"/>
    </source>
</evidence>
<reference evidence="21 22" key="1">
    <citation type="submission" date="2024-04" db="EMBL/GenBank/DDBJ databases">
        <title>genome sequences of Mucor flavus KT1a and Helicostylum pulchrum KT1b strains isolation_sourced from the surface of a dry-aged beef.</title>
        <authorList>
            <person name="Toyotome T."/>
            <person name="Hosono M."/>
            <person name="Torimaru M."/>
            <person name="Fukuda K."/>
            <person name="Mikami N."/>
        </authorList>
    </citation>
    <scope>NUCLEOTIDE SEQUENCE [LARGE SCALE GENOMIC DNA]</scope>
    <source>
        <strain evidence="21 22">KT1b</strain>
    </source>
</reference>
<comment type="similarity">
    <text evidence="15">Belongs to the glycogen debranching enzyme family.</text>
</comment>
<feature type="domain" description="Glycogen debranching enzyme C-terminal" evidence="17">
    <location>
        <begin position="1039"/>
        <end position="1497"/>
    </location>
</feature>
<keyword evidence="11" id="KW-0378">Hydrolase</keyword>
<protein>
    <recommendedName>
        <fullName evidence="7">Glycogen debranching enzyme</fullName>
        <ecNumber evidence="5">2.4.1.25</ecNumber>
        <ecNumber evidence="6">3.2.1.33</ecNumber>
    </recommendedName>
    <alternativeName>
        <fullName evidence="16">Glycogen debrancher</fullName>
    </alternativeName>
</protein>
<evidence type="ECO:0000256" key="9">
    <source>
        <dbReference type="ARBA" id="ARBA00022676"/>
    </source>
</evidence>
<dbReference type="EC" id="2.4.1.25" evidence="5"/>
<dbReference type="InterPro" id="IPR006421">
    <property type="entry name" value="Glycogen_debranch_met"/>
</dbReference>
<dbReference type="EMBL" id="BAABUJ010000038">
    <property type="protein sequence ID" value="GAA5804803.1"/>
    <property type="molecule type" value="Genomic_DNA"/>
</dbReference>
<dbReference type="Gene3D" id="1.50.10.10">
    <property type="match status" value="1"/>
</dbReference>
<dbReference type="Pfam" id="PF06202">
    <property type="entry name" value="GDE_C"/>
    <property type="match status" value="1"/>
</dbReference>
<evidence type="ECO:0000313" key="21">
    <source>
        <dbReference type="EMBL" id="GAA5804803.1"/>
    </source>
</evidence>
<evidence type="ECO:0000256" key="16">
    <source>
        <dbReference type="ARBA" id="ARBA00031477"/>
    </source>
</evidence>
<organism evidence="21 22">
    <name type="scientific">Helicostylum pulchrum</name>
    <dbReference type="NCBI Taxonomy" id="562976"/>
    <lineage>
        <taxon>Eukaryota</taxon>
        <taxon>Fungi</taxon>
        <taxon>Fungi incertae sedis</taxon>
        <taxon>Mucoromycota</taxon>
        <taxon>Mucoromycotina</taxon>
        <taxon>Mucoromycetes</taxon>
        <taxon>Mucorales</taxon>
        <taxon>Mucorineae</taxon>
        <taxon>Mucoraceae</taxon>
        <taxon>Helicostylum</taxon>
    </lineage>
</organism>
<keyword evidence="22" id="KW-1185">Reference proteome</keyword>
<evidence type="ECO:0000256" key="3">
    <source>
        <dbReference type="ARBA" id="ARBA00003530"/>
    </source>
</evidence>
<evidence type="ECO:0000256" key="11">
    <source>
        <dbReference type="ARBA" id="ARBA00022801"/>
    </source>
</evidence>
<dbReference type="InterPro" id="IPR017853">
    <property type="entry name" value="GH"/>
</dbReference>
<keyword evidence="12" id="KW-0320">Glycogen biosynthesis</keyword>
<comment type="function">
    <text evidence="3">Multifunctional enzyme acting as 1,4-alpha-D-glucan:1,4-alpha-D-glucan 4-alpha-D-glycosyltransferase and amylo-1,6-glucosidase in glycogen degradation.</text>
</comment>
<evidence type="ECO:0000259" key="17">
    <source>
        <dbReference type="Pfam" id="PF06202"/>
    </source>
</evidence>
<dbReference type="InterPro" id="IPR032792">
    <property type="entry name" value="AGL_glucanoTrfase"/>
</dbReference>
<proteinExistence type="inferred from homology"/>
<keyword evidence="8" id="KW-0963">Cytoplasm</keyword>
<evidence type="ECO:0000259" key="19">
    <source>
        <dbReference type="Pfam" id="PF14701"/>
    </source>
</evidence>
<evidence type="ECO:0000259" key="18">
    <source>
        <dbReference type="Pfam" id="PF14699"/>
    </source>
</evidence>
<comment type="catalytic activity">
    <reaction evidence="2">
        <text>Hydrolysis of (1-&gt;6)-alpha-D-glucosidic branch linkages in glycogen phosphorylase limit dextrin.</text>
        <dbReference type="EC" id="3.2.1.33"/>
    </reaction>
</comment>
<name>A0ABP9YDX7_9FUNG</name>
<evidence type="ECO:0000313" key="22">
    <source>
        <dbReference type="Proteomes" id="UP001476247"/>
    </source>
</evidence>
<comment type="catalytic activity">
    <reaction evidence="1">
        <text>Transfers a segment of a (1-&gt;4)-alpha-D-glucan to a new position in an acceptor, which may be glucose or a (1-&gt;4)-alpha-D-glucan.</text>
        <dbReference type="EC" id="2.4.1.25"/>
    </reaction>
</comment>
<evidence type="ECO:0000256" key="1">
    <source>
        <dbReference type="ARBA" id="ARBA00000439"/>
    </source>
</evidence>